<keyword evidence="1" id="KW-0812">Transmembrane</keyword>
<protein>
    <submittedName>
        <fullName evidence="2">Uncharacterized protein</fullName>
    </submittedName>
</protein>
<comment type="caution">
    <text evidence="2">The sequence shown here is derived from an EMBL/GenBank/DDBJ whole genome shotgun (WGS) entry which is preliminary data.</text>
</comment>
<dbReference type="EMBL" id="BEXT01000001">
    <property type="protein sequence ID" value="GBC61553.1"/>
    <property type="molecule type" value="Genomic_DNA"/>
</dbReference>
<reference evidence="3" key="2">
    <citation type="submission" date="2019-01" db="EMBL/GenBank/DDBJ databases">
        <title>Genome sequence of Desulfonema ishimotonii strain Tokyo 01.</title>
        <authorList>
            <person name="Fukui M."/>
        </authorList>
    </citation>
    <scope>NUCLEOTIDE SEQUENCE [LARGE SCALE GENOMIC DNA]</scope>
    <source>
        <strain evidence="3">Tokyo 01</strain>
    </source>
</reference>
<organism evidence="2 3">
    <name type="scientific">Desulfonema ishimotonii</name>
    <dbReference type="NCBI Taxonomy" id="45657"/>
    <lineage>
        <taxon>Bacteria</taxon>
        <taxon>Pseudomonadati</taxon>
        <taxon>Thermodesulfobacteriota</taxon>
        <taxon>Desulfobacteria</taxon>
        <taxon>Desulfobacterales</taxon>
        <taxon>Desulfococcaceae</taxon>
        <taxon>Desulfonema</taxon>
    </lineage>
</organism>
<proteinExistence type="predicted"/>
<dbReference type="Proteomes" id="UP000288096">
    <property type="component" value="Unassembled WGS sequence"/>
</dbReference>
<keyword evidence="3" id="KW-1185">Reference proteome</keyword>
<evidence type="ECO:0000313" key="2">
    <source>
        <dbReference type="EMBL" id="GBC61553.1"/>
    </source>
</evidence>
<reference evidence="3" key="1">
    <citation type="submission" date="2017-11" db="EMBL/GenBank/DDBJ databases">
        <authorList>
            <person name="Watanabe M."/>
            <person name="Kojima H."/>
        </authorList>
    </citation>
    <scope>NUCLEOTIDE SEQUENCE [LARGE SCALE GENOMIC DNA]</scope>
    <source>
        <strain evidence="3">Tokyo 01</strain>
    </source>
</reference>
<accession>A0A401FX96</accession>
<name>A0A401FX96_9BACT</name>
<sequence>MLLFLLFILKQKIMEDKVMPTIRDWGFLEVIVGLIFGIISIILFYQERNRSRKDLRYKVLYNEPLVKVKEDDASRIKIFFDDEPANDVYWAVVKNINCGK</sequence>
<gene>
    <name evidence="2" type="ORF">DENIS_2515</name>
</gene>
<keyword evidence="1" id="KW-1133">Transmembrane helix</keyword>
<evidence type="ECO:0000313" key="3">
    <source>
        <dbReference type="Proteomes" id="UP000288096"/>
    </source>
</evidence>
<keyword evidence="1" id="KW-0472">Membrane</keyword>
<feature type="transmembrane region" description="Helical" evidence="1">
    <location>
        <begin position="25"/>
        <end position="45"/>
    </location>
</feature>
<dbReference type="AlphaFoldDB" id="A0A401FX96"/>
<evidence type="ECO:0000256" key="1">
    <source>
        <dbReference type="SAM" id="Phobius"/>
    </source>
</evidence>